<feature type="non-terminal residue" evidence="6">
    <location>
        <position position="1"/>
    </location>
</feature>
<dbReference type="PANTHER" id="PTHR43053:SF6">
    <property type="entry name" value="SITS-BINDING PROTEIN"/>
    <property type="match status" value="1"/>
</dbReference>
<keyword evidence="2" id="KW-0326">Glycosidase</keyword>
<dbReference type="InterPro" id="IPR000322">
    <property type="entry name" value="Glyco_hydro_31_TIM"/>
</dbReference>
<comment type="caution">
    <text evidence="6">The sequence shown here is derived from an EMBL/GenBank/DDBJ whole genome shotgun (WGS) entry which is preliminary data.</text>
</comment>
<dbReference type="InterPro" id="IPR017853">
    <property type="entry name" value="GH"/>
</dbReference>
<feature type="domain" description="Glycosyl hydrolase family 31 C-terminal" evidence="5">
    <location>
        <begin position="665"/>
        <end position="748"/>
    </location>
</feature>
<dbReference type="GO" id="GO:0005975">
    <property type="term" value="P:carbohydrate metabolic process"/>
    <property type="evidence" value="ECO:0007669"/>
    <property type="project" value="InterPro"/>
</dbReference>
<keyword evidence="3" id="KW-0472">Membrane</keyword>
<evidence type="ECO:0000313" key="6">
    <source>
        <dbReference type="EMBL" id="KAK2704690.1"/>
    </source>
</evidence>
<evidence type="ECO:0000256" key="3">
    <source>
        <dbReference type="SAM" id="Phobius"/>
    </source>
</evidence>
<keyword evidence="3" id="KW-1133">Transmembrane helix</keyword>
<dbReference type="Gene3D" id="2.60.40.1180">
    <property type="entry name" value="Golgi alpha-mannosidase II"/>
    <property type="match status" value="1"/>
</dbReference>
<evidence type="ECO:0000256" key="1">
    <source>
        <dbReference type="ARBA" id="ARBA00007806"/>
    </source>
</evidence>
<dbReference type="PANTHER" id="PTHR43053">
    <property type="entry name" value="GLYCOSIDASE FAMILY 31"/>
    <property type="match status" value="1"/>
</dbReference>
<protein>
    <submittedName>
        <fullName evidence="6">Uncharacterized protein</fullName>
    </submittedName>
</protein>
<comment type="similarity">
    <text evidence="1 2">Belongs to the glycosyl hydrolase 31 family.</text>
</comment>
<keyword evidence="3" id="KW-0812">Transmembrane</keyword>
<dbReference type="Pfam" id="PF21365">
    <property type="entry name" value="Glyco_hydro_31_3rd"/>
    <property type="match status" value="1"/>
</dbReference>
<evidence type="ECO:0000256" key="2">
    <source>
        <dbReference type="RuleBase" id="RU361185"/>
    </source>
</evidence>
<dbReference type="InterPro" id="IPR013780">
    <property type="entry name" value="Glyco_hydro_b"/>
</dbReference>
<dbReference type="InterPro" id="IPR048395">
    <property type="entry name" value="Glyco_hydro_31_C"/>
</dbReference>
<dbReference type="Proteomes" id="UP001187531">
    <property type="component" value="Unassembled WGS sequence"/>
</dbReference>
<dbReference type="SUPFAM" id="SSF51011">
    <property type="entry name" value="Glycosyl hydrolase domain"/>
    <property type="match status" value="1"/>
</dbReference>
<evidence type="ECO:0000313" key="7">
    <source>
        <dbReference type="Proteomes" id="UP001187531"/>
    </source>
</evidence>
<reference evidence="6" key="1">
    <citation type="submission" date="2023-07" db="EMBL/GenBank/DDBJ databases">
        <title>Chromosome-level genome assembly of Artemia franciscana.</title>
        <authorList>
            <person name="Jo E."/>
        </authorList>
    </citation>
    <scope>NUCLEOTIDE SEQUENCE</scope>
    <source>
        <tissue evidence="6">Whole body</tissue>
    </source>
</reference>
<dbReference type="InterPro" id="IPR050985">
    <property type="entry name" value="Alpha-glycosidase_related"/>
</dbReference>
<dbReference type="AlphaFoldDB" id="A0AA88H953"/>
<gene>
    <name evidence="6" type="ORF">QYM36_016914</name>
</gene>
<proteinExistence type="inferred from homology"/>
<name>A0AA88H953_ARTSF</name>
<sequence length="755" mass="85587">VEKACQSSKSCYEVNQNSNESARKKDSNELRKGSLFGKQKLVSNSVRHPIGSYFYRGYPAIPSRWSSFKEDKMGVPSLVQKQHADEHRIKAFVSFLFLCIVLLVAFSHVYFNQQLAQHSYFDSVRFLKENRSVHISDEHGGTQLKAWLGIPLPENSKSYKCRPRDLTNNETDAVCFEWIDQARLQVTVQETEHLRCYEIHWQSLSSSFAPLDCFDASESVWFGGGLTTEGMKWPLNKLNIPLSPFVTGQGNDVKWGSILKRRFFSSTGAAIVVDENVPLWLEFKDDKLCVESRSGYPYNTESLPVLNYSICTGPDAPTTIRLLADNGLWDGVRKDEMEVIRELLQDPVWRFDLISASGNLVESLRNFTNRILSVEWTSPGYLMLTRPWEAFVGDLEFDTSQFDDLEAAFEIIHRKGFKIAVGTSPYFSTFSQSYEEGLIESNRSFWLSQPPRDDGPLVPSLVSKDDDNSLVVLDPTYLPAAKWFSKKLSNLKKKYTVDAVVLDLGTTESLPKHFQLEVDTVDPSKLTTYFLKAVRSTLPTVLATSSAIEMPKLPTFVITPKAAPTWDGLQTTLPSVLTLSILGYPFIICPPVGGNVSPGESTASKELYIRWLEFNTFLPVIQYKILPFDYDDETMEIAEKLATLRKTLVMPIIRKIADESVLSAAPIIRPIWFLDSEDPECFSDETNDQFLIGDKILVAPILTPETFERDIYLPRGVWKDGMDGSLRKGGRWLNGYKVNLRQIPYFIRMPDGTRL</sequence>
<dbReference type="CDD" id="cd06592">
    <property type="entry name" value="GH31_NET37"/>
    <property type="match status" value="1"/>
</dbReference>
<dbReference type="EMBL" id="JAVRJZ010000021">
    <property type="protein sequence ID" value="KAK2704690.1"/>
    <property type="molecule type" value="Genomic_DNA"/>
</dbReference>
<dbReference type="GO" id="GO:0004553">
    <property type="term" value="F:hydrolase activity, hydrolyzing O-glycosyl compounds"/>
    <property type="evidence" value="ECO:0007669"/>
    <property type="project" value="InterPro"/>
</dbReference>
<feature type="transmembrane region" description="Helical" evidence="3">
    <location>
        <begin position="91"/>
        <end position="111"/>
    </location>
</feature>
<keyword evidence="7" id="KW-1185">Reference proteome</keyword>
<evidence type="ECO:0000259" key="5">
    <source>
        <dbReference type="Pfam" id="PF21365"/>
    </source>
</evidence>
<dbReference type="SUPFAM" id="SSF51445">
    <property type="entry name" value="(Trans)glycosidases"/>
    <property type="match status" value="1"/>
</dbReference>
<accession>A0AA88H953</accession>
<feature type="domain" description="Glycoside hydrolase family 31 TIM barrel" evidence="4">
    <location>
        <begin position="373"/>
        <end position="649"/>
    </location>
</feature>
<dbReference type="Gene3D" id="3.20.20.80">
    <property type="entry name" value="Glycosidases"/>
    <property type="match status" value="1"/>
</dbReference>
<dbReference type="Pfam" id="PF01055">
    <property type="entry name" value="Glyco_hydro_31_2nd"/>
    <property type="match status" value="1"/>
</dbReference>
<keyword evidence="2" id="KW-0378">Hydrolase</keyword>
<organism evidence="6 7">
    <name type="scientific">Artemia franciscana</name>
    <name type="common">Brine shrimp</name>
    <name type="synonym">Artemia sanfranciscana</name>
    <dbReference type="NCBI Taxonomy" id="6661"/>
    <lineage>
        <taxon>Eukaryota</taxon>
        <taxon>Metazoa</taxon>
        <taxon>Ecdysozoa</taxon>
        <taxon>Arthropoda</taxon>
        <taxon>Crustacea</taxon>
        <taxon>Branchiopoda</taxon>
        <taxon>Anostraca</taxon>
        <taxon>Artemiidae</taxon>
        <taxon>Artemia</taxon>
    </lineage>
</organism>
<evidence type="ECO:0000259" key="4">
    <source>
        <dbReference type="Pfam" id="PF01055"/>
    </source>
</evidence>